<organism evidence="5">
    <name type="scientific">Bostrychia simpliciuscula</name>
    <dbReference type="NCBI Taxonomy" id="324754"/>
    <lineage>
        <taxon>Eukaryota</taxon>
        <taxon>Rhodophyta</taxon>
        <taxon>Florideophyceae</taxon>
        <taxon>Rhodymeniophycidae</taxon>
        <taxon>Ceramiales</taxon>
        <taxon>Rhodomelaceae</taxon>
        <taxon>Bostrychia</taxon>
    </lineage>
</organism>
<gene>
    <name evidence="5" type="primary">rpl34</name>
</gene>
<evidence type="ECO:0000256" key="3">
    <source>
        <dbReference type="ARBA" id="ARBA00023274"/>
    </source>
</evidence>
<accession>A0A1Z1M7J6</accession>
<feature type="compositionally biased region" description="Basic residues" evidence="4">
    <location>
        <begin position="19"/>
        <end position="42"/>
    </location>
</feature>
<comment type="similarity">
    <text evidence="1">Belongs to the bacterial ribosomal protein bL34 family.</text>
</comment>
<dbReference type="AlphaFoldDB" id="A0A1Z1M7J6"/>
<dbReference type="RefSeq" id="YP_009393424.1">
    <property type="nucleotide sequence ID" value="NC_035268.1"/>
</dbReference>
<dbReference type="EMBL" id="MF101421">
    <property type="protein sequence ID" value="ARW61986.1"/>
    <property type="molecule type" value="Genomic_DNA"/>
</dbReference>
<geneLocation type="chloroplast" evidence="5"/>
<dbReference type="GO" id="GO:0003735">
    <property type="term" value="F:structural constituent of ribosome"/>
    <property type="evidence" value="ECO:0007669"/>
    <property type="project" value="InterPro"/>
</dbReference>
<dbReference type="Gene3D" id="1.10.287.3980">
    <property type="match status" value="1"/>
</dbReference>
<evidence type="ECO:0000256" key="4">
    <source>
        <dbReference type="SAM" id="MobiDB-lite"/>
    </source>
</evidence>
<dbReference type="Pfam" id="PF00468">
    <property type="entry name" value="Ribosomal_L34"/>
    <property type="match status" value="1"/>
</dbReference>
<keyword evidence="5" id="KW-0934">Plastid</keyword>
<evidence type="ECO:0000256" key="2">
    <source>
        <dbReference type="ARBA" id="ARBA00022980"/>
    </source>
</evidence>
<evidence type="ECO:0000313" key="5">
    <source>
        <dbReference type="EMBL" id="ARW61986.1"/>
    </source>
</evidence>
<dbReference type="InterPro" id="IPR000271">
    <property type="entry name" value="Ribosomal_bL34"/>
</dbReference>
<sequence>MKTVTKLKKTRKSGFLSKMQKKSGKKILKSKRSKKRRQISLS</sequence>
<feature type="region of interest" description="Disordered" evidence="4">
    <location>
        <begin position="1"/>
        <end position="42"/>
    </location>
</feature>
<dbReference type="GO" id="GO:1990904">
    <property type="term" value="C:ribonucleoprotein complex"/>
    <property type="evidence" value="ECO:0007669"/>
    <property type="project" value="UniProtKB-KW"/>
</dbReference>
<feature type="compositionally biased region" description="Basic residues" evidence="4">
    <location>
        <begin position="1"/>
        <end position="12"/>
    </location>
</feature>
<dbReference type="GO" id="GO:0005840">
    <property type="term" value="C:ribosome"/>
    <property type="evidence" value="ECO:0007669"/>
    <property type="project" value="UniProtKB-KW"/>
</dbReference>
<keyword evidence="2 5" id="KW-0689">Ribosomal protein</keyword>
<dbReference type="GeneID" id="33355117"/>
<evidence type="ECO:0000256" key="1">
    <source>
        <dbReference type="ARBA" id="ARBA00010111"/>
    </source>
</evidence>
<protein>
    <submittedName>
        <fullName evidence="5">Ribosomal protein L34</fullName>
    </submittedName>
</protein>
<keyword evidence="3" id="KW-0687">Ribonucleoprotein</keyword>
<proteinExistence type="inferred from homology"/>
<reference evidence="5" key="1">
    <citation type="journal article" date="2017" name="J. Phycol.">
        <title>Analysis of chloroplast genomes and a supermatrix inform reclassification of the Rhodomelaceae (Rhodophyta).</title>
        <authorList>
            <person name="Diaz-Tapia P."/>
            <person name="Maggs C.A."/>
            <person name="West J.A."/>
            <person name="Verbruggen H."/>
        </authorList>
    </citation>
    <scope>NUCLEOTIDE SEQUENCE</scope>
    <source>
        <strain evidence="5">JW3897</strain>
    </source>
</reference>
<dbReference type="GO" id="GO:0006412">
    <property type="term" value="P:translation"/>
    <property type="evidence" value="ECO:0007669"/>
    <property type="project" value="InterPro"/>
</dbReference>
<name>A0A1Z1M7J6_9FLOR</name>
<keyword evidence="5" id="KW-0150">Chloroplast</keyword>